<protein>
    <submittedName>
        <fullName evidence="2">Uncharacterized protein</fullName>
    </submittedName>
</protein>
<organism evidence="2 3">
    <name type="scientific">Leucosporidium creatinivorum</name>
    <dbReference type="NCBI Taxonomy" id="106004"/>
    <lineage>
        <taxon>Eukaryota</taxon>
        <taxon>Fungi</taxon>
        <taxon>Dikarya</taxon>
        <taxon>Basidiomycota</taxon>
        <taxon>Pucciniomycotina</taxon>
        <taxon>Microbotryomycetes</taxon>
        <taxon>Leucosporidiales</taxon>
        <taxon>Leucosporidium</taxon>
    </lineage>
</organism>
<dbReference type="EMBL" id="MCGR01000071">
    <property type="protein sequence ID" value="ORY61922.1"/>
    <property type="molecule type" value="Genomic_DNA"/>
</dbReference>
<accession>A0A1Y2DRM1</accession>
<name>A0A1Y2DRM1_9BASI</name>
<sequence length="188" mass="19168">MLCTRRWGGVQDEEGGTSGVSSALLRLGVVDGDARRSGEEGSGSESSGLSLGDLEVGDPVRLVGVVVPGGELGHAKGRLDELRVLGSGRKGLNEVDGVSMVSNTTIISDKSNVQRACSSFLRHGSLVLEENEIADEVSSVAGRGEEGTRWSCITNAKVGRRCSGGEGGGETGEEQSGAGEGGEGEVHG</sequence>
<dbReference type="Proteomes" id="UP000193467">
    <property type="component" value="Unassembled WGS sequence"/>
</dbReference>
<proteinExistence type="predicted"/>
<evidence type="ECO:0000313" key="2">
    <source>
        <dbReference type="EMBL" id="ORY61922.1"/>
    </source>
</evidence>
<evidence type="ECO:0000313" key="3">
    <source>
        <dbReference type="Proteomes" id="UP000193467"/>
    </source>
</evidence>
<keyword evidence="3" id="KW-1185">Reference proteome</keyword>
<dbReference type="AlphaFoldDB" id="A0A1Y2DRM1"/>
<feature type="region of interest" description="Disordered" evidence="1">
    <location>
        <begin position="161"/>
        <end position="188"/>
    </location>
</feature>
<reference evidence="2 3" key="1">
    <citation type="submission" date="2016-07" db="EMBL/GenBank/DDBJ databases">
        <title>Pervasive Adenine N6-methylation of Active Genes in Fungi.</title>
        <authorList>
            <consortium name="DOE Joint Genome Institute"/>
            <person name="Mondo S.J."/>
            <person name="Dannebaum R.O."/>
            <person name="Kuo R.C."/>
            <person name="Labutti K."/>
            <person name="Haridas S."/>
            <person name="Kuo A."/>
            <person name="Salamov A."/>
            <person name="Ahrendt S.R."/>
            <person name="Lipzen A."/>
            <person name="Sullivan W."/>
            <person name="Andreopoulos W.B."/>
            <person name="Clum A."/>
            <person name="Lindquist E."/>
            <person name="Daum C."/>
            <person name="Ramamoorthy G.K."/>
            <person name="Gryganskyi A."/>
            <person name="Culley D."/>
            <person name="Magnuson J.K."/>
            <person name="James T.Y."/>
            <person name="O'Malley M.A."/>
            <person name="Stajich J.E."/>
            <person name="Spatafora J.W."/>
            <person name="Visel A."/>
            <person name="Grigoriev I.V."/>
        </authorList>
    </citation>
    <scope>NUCLEOTIDE SEQUENCE [LARGE SCALE GENOMIC DNA]</scope>
    <source>
        <strain evidence="2 3">62-1032</strain>
    </source>
</reference>
<comment type="caution">
    <text evidence="2">The sequence shown here is derived from an EMBL/GenBank/DDBJ whole genome shotgun (WGS) entry which is preliminary data.</text>
</comment>
<evidence type="ECO:0000256" key="1">
    <source>
        <dbReference type="SAM" id="MobiDB-lite"/>
    </source>
</evidence>
<gene>
    <name evidence="2" type="ORF">BCR35DRAFT_309008</name>
</gene>
<dbReference type="InParanoid" id="A0A1Y2DRM1"/>